<dbReference type="AlphaFoldDB" id="A0AAV5UTW7"/>
<feature type="region of interest" description="Disordered" evidence="1">
    <location>
        <begin position="1"/>
        <end position="23"/>
    </location>
</feature>
<evidence type="ECO:0000313" key="2">
    <source>
        <dbReference type="EMBL" id="GMT09683.1"/>
    </source>
</evidence>
<comment type="caution">
    <text evidence="2">The sequence shown here is derived from an EMBL/GenBank/DDBJ whole genome shotgun (WGS) entry which is preliminary data.</text>
</comment>
<name>A0AAV5UTW7_9BILA</name>
<protein>
    <submittedName>
        <fullName evidence="2">Uncharacterized protein</fullName>
    </submittedName>
</protein>
<keyword evidence="3" id="KW-1185">Reference proteome</keyword>
<gene>
    <name evidence="2" type="ORF">PFISCL1PPCAC_980</name>
</gene>
<organism evidence="2 3">
    <name type="scientific">Pristionchus fissidentatus</name>
    <dbReference type="NCBI Taxonomy" id="1538716"/>
    <lineage>
        <taxon>Eukaryota</taxon>
        <taxon>Metazoa</taxon>
        <taxon>Ecdysozoa</taxon>
        <taxon>Nematoda</taxon>
        <taxon>Chromadorea</taxon>
        <taxon>Rhabditida</taxon>
        <taxon>Rhabditina</taxon>
        <taxon>Diplogasteromorpha</taxon>
        <taxon>Diplogasteroidea</taxon>
        <taxon>Neodiplogasteridae</taxon>
        <taxon>Pristionchus</taxon>
    </lineage>
</organism>
<dbReference type="EMBL" id="BTSY01000001">
    <property type="protein sequence ID" value="GMT09683.1"/>
    <property type="molecule type" value="Genomic_DNA"/>
</dbReference>
<feature type="compositionally biased region" description="Low complexity" evidence="1">
    <location>
        <begin position="1"/>
        <end position="22"/>
    </location>
</feature>
<sequence>TTTTSTTTTTTTTTTRRPTTTTPKKDCTGCPPIPRTLPCNQHNTCNPNWLIEYKNKDGCDVLTYRSPGDNILSQCPGRPVLEHRQIFYCMGKKHGWRECGYLSCPWL</sequence>
<feature type="non-terminal residue" evidence="2">
    <location>
        <position position="107"/>
    </location>
</feature>
<proteinExistence type="predicted"/>
<dbReference type="Proteomes" id="UP001432322">
    <property type="component" value="Unassembled WGS sequence"/>
</dbReference>
<reference evidence="2" key="1">
    <citation type="submission" date="2023-10" db="EMBL/GenBank/DDBJ databases">
        <title>Genome assembly of Pristionchus species.</title>
        <authorList>
            <person name="Yoshida K."/>
            <person name="Sommer R.J."/>
        </authorList>
    </citation>
    <scope>NUCLEOTIDE SEQUENCE</scope>
    <source>
        <strain evidence="2">RS5133</strain>
    </source>
</reference>
<evidence type="ECO:0000256" key="1">
    <source>
        <dbReference type="SAM" id="MobiDB-lite"/>
    </source>
</evidence>
<feature type="non-terminal residue" evidence="2">
    <location>
        <position position="1"/>
    </location>
</feature>
<evidence type="ECO:0000313" key="3">
    <source>
        <dbReference type="Proteomes" id="UP001432322"/>
    </source>
</evidence>
<accession>A0AAV5UTW7</accession>